<evidence type="ECO:0000313" key="3">
    <source>
        <dbReference type="EMBL" id="CAF0717808.1"/>
    </source>
</evidence>
<dbReference type="AlphaFoldDB" id="A0A813MD49"/>
<evidence type="ECO:0000313" key="4">
    <source>
        <dbReference type="Proteomes" id="UP000663879"/>
    </source>
</evidence>
<feature type="transmembrane region" description="Helical" evidence="2">
    <location>
        <begin position="12"/>
        <end position="32"/>
    </location>
</feature>
<gene>
    <name evidence="3" type="ORF">OXX778_LOCUS1864</name>
</gene>
<feature type="region of interest" description="Disordered" evidence="1">
    <location>
        <begin position="60"/>
        <end position="95"/>
    </location>
</feature>
<keyword evidence="2" id="KW-0812">Transmembrane</keyword>
<proteinExistence type="predicted"/>
<evidence type="ECO:0000256" key="2">
    <source>
        <dbReference type="SAM" id="Phobius"/>
    </source>
</evidence>
<keyword evidence="2" id="KW-0472">Membrane</keyword>
<protein>
    <submittedName>
        <fullName evidence="3">Uncharacterized protein</fullName>
    </submittedName>
</protein>
<sequence>MPSDIQNIDDILIGVFLTAFLIFVVLWSFAMLKWRKKFLYNIFPCFKKKKSQAKNEISQNTNVNISSNPGGKINHSFSARSLTKQKSDNPINHSKISNPIYTIDLNNNQVQTEHVKIEYDSNNISIENEVKL</sequence>
<comment type="caution">
    <text evidence="3">The sequence shown here is derived from an EMBL/GenBank/DDBJ whole genome shotgun (WGS) entry which is preliminary data.</text>
</comment>
<accession>A0A813MD49</accession>
<keyword evidence="2" id="KW-1133">Transmembrane helix</keyword>
<organism evidence="3 4">
    <name type="scientific">Brachionus calyciflorus</name>
    <dbReference type="NCBI Taxonomy" id="104777"/>
    <lineage>
        <taxon>Eukaryota</taxon>
        <taxon>Metazoa</taxon>
        <taxon>Spiralia</taxon>
        <taxon>Gnathifera</taxon>
        <taxon>Rotifera</taxon>
        <taxon>Eurotatoria</taxon>
        <taxon>Monogononta</taxon>
        <taxon>Pseudotrocha</taxon>
        <taxon>Ploima</taxon>
        <taxon>Brachionidae</taxon>
        <taxon>Brachionus</taxon>
    </lineage>
</organism>
<reference evidence="3" key="1">
    <citation type="submission" date="2021-02" db="EMBL/GenBank/DDBJ databases">
        <authorList>
            <person name="Nowell W R."/>
        </authorList>
    </citation>
    <scope>NUCLEOTIDE SEQUENCE</scope>
    <source>
        <strain evidence="3">Ploen Becks lab</strain>
    </source>
</reference>
<name>A0A813MD49_9BILA</name>
<evidence type="ECO:0000256" key="1">
    <source>
        <dbReference type="SAM" id="MobiDB-lite"/>
    </source>
</evidence>
<dbReference type="Proteomes" id="UP000663879">
    <property type="component" value="Unassembled WGS sequence"/>
</dbReference>
<dbReference type="EMBL" id="CAJNOC010000131">
    <property type="protein sequence ID" value="CAF0717808.1"/>
    <property type="molecule type" value="Genomic_DNA"/>
</dbReference>
<keyword evidence="4" id="KW-1185">Reference proteome</keyword>